<dbReference type="InterPro" id="IPR013783">
    <property type="entry name" value="Ig-like_fold"/>
</dbReference>
<keyword evidence="10" id="KW-1185">Reference proteome</keyword>
<feature type="domain" description="SpaA-like prealbumin fold" evidence="7">
    <location>
        <begin position="1134"/>
        <end position="1230"/>
    </location>
</feature>
<keyword evidence="5" id="KW-0812">Transmembrane</keyword>
<dbReference type="Pfam" id="PF17802">
    <property type="entry name" value="SpaA"/>
    <property type="match status" value="7"/>
</dbReference>
<reference evidence="8" key="1">
    <citation type="submission" date="2022-04" db="EMBL/GenBank/DDBJ databases">
        <authorList>
            <person name="Forde T."/>
        </authorList>
    </citation>
    <scope>NUCLEOTIDE SEQUENCE</scope>
    <source>
        <strain evidence="8">A18Y016a</strain>
        <strain evidence="9">A18Y020d</strain>
    </source>
</reference>
<evidence type="ECO:0000313" key="8">
    <source>
        <dbReference type="EMBL" id="CAH2760396.1"/>
    </source>
</evidence>
<feature type="domain" description="SpaA-like prealbumin fold" evidence="7">
    <location>
        <begin position="910"/>
        <end position="1008"/>
    </location>
</feature>
<evidence type="ECO:0000256" key="2">
    <source>
        <dbReference type="ARBA" id="ARBA00022525"/>
    </source>
</evidence>
<feature type="region of interest" description="Disordered" evidence="4">
    <location>
        <begin position="1350"/>
        <end position="1373"/>
    </location>
</feature>
<sequence>MGKNLSVALMAFLVFISSGFIAPVYADNPPETTEAEYNEMKDAFDYSIVLSGYHSARQSFVTGPVAVRRDSSLPTNLMSFTYGAEASLSLVENAKPLALLIGGRVRNLNEHVQPQIQKTNISGKLINSKLVTDDFTWPDQVFKNVDGTPSLGEEQKSYLPTSRTTELFLGFDKQVKLTSDTMKPLVESLGQSNGKTLGGKWVNGKQVKYDIQPSQKNAKILVVNIEPNEKGEVLISDLGFDYESVINNKNIEQVIITSYRMVQGKPEYAKKVIHHSNFMSNKGGAEHTLPSGSSEIAEHAAKIINYMPEATQITDFYNDKNQNGNFVAPQGITVMHNGLDDDGSLRLDSDEISKENNIISYDDVFGTIFAPKASVVLSGANVYGQIFAVDYHQRGNNTHVFIPNTWLSTMIPPQTDNLHTIQIQKVDQDDPNHVLAGSRITLGMVFGNKLKYYRIRNNVVDWVEDVEDAAVLETGTDGLVAFPRLIPSPRPYYVIEMEAPTGYDLGFIDEEVIAAPDHKGIQRKGVPVTITQSSGRVIETHVYNKKTPKPKVLFNINKHNQQGDLLNHAGFLLFKIDKNHRFYYSTSSSSSETVWTQEADEKNVLFTEQGRFNTDLNLEVGTYYLQEIIAPEGHVLNSTIREITLSEQDNPHMETILNQQMDADNQLHLSKVGVEDDGSITPFIAPLWARFKLYNMQTGRYYAVKDQNVVWTVGTDPKAVIETDGLTGDILFKELPKGDYVLLEVETSKGYVVDTQPRIIHVENAAVTPVEYQFENYKNVRTIYGIIAIEKVDASNPLIKLQSAQFVLTKNDEHGDTYYYTISNQAVKWVKSTTPPADAIVETNEKGKAVFIGVEPNQDYQVQEVKAPDGYEGNATVDITKVDFDEQLATVPLVVRKTVTNTKIHTSRDYSFIKVDENDQPLSGASFLMYNMINGTRTYYRGDGTWTEDRNQADVVVSTSSGMVTFKDVPLGNYFIQEIEAPQGYQVKKQPISIQVTKATATPLHFKNIKLPRVHRLEITKLDADNPRVTLRDAEFVLYRERGGQKEYYNSENGVTSWEASEVRHRSDRYGHLYFDKLETGTYTLEEVQAPLGYELTTYKEIITITDTDDSVISKQVLNQKETDPVTPGTPYHELNIYKVDATDDTKMLQGAGLRLSRIVYGVKRYYHEDDYGFITWRKDSSEATVLETDADGFAQFNQLEAGLYELEELKAPQGYELLEKPVAITVKTDITPGSTSFVLKNVKQTDPTQRYDLLLVKRDAQTHKTLVGAEFGLYRIQSGQKEYYQQDGSWSKDVATWVSDASGFIQFKKLVQDTYWLEELEAPQGYQRLTDPVEVTLTRSMSMDVLNTKATSEVPQTPHKPQKPEISVPSEKLPAAGITPKGIWHYGIVPSIVGGLLLWINRKQKKKRNFK</sequence>
<keyword evidence="5" id="KW-0472">Membrane</keyword>
<evidence type="ECO:0000256" key="5">
    <source>
        <dbReference type="SAM" id="Phobius"/>
    </source>
</evidence>
<dbReference type="Proteomes" id="UP001154111">
    <property type="component" value="Chromosome"/>
</dbReference>
<evidence type="ECO:0000256" key="6">
    <source>
        <dbReference type="SAM" id="SignalP"/>
    </source>
</evidence>
<name>A0AAU9VBN2_9FIRM</name>
<dbReference type="EMBL" id="OW659496">
    <property type="protein sequence ID" value="CAH2763671.1"/>
    <property type="molecule type" value="Genomic_DNA"/>
</dbReference>
<keyword evidence="3 6" id="KW-0732">Signal</keyword>
<organism evidence="8 11">
    <name type="scientific">Erysipelothrix amsterdamensis</name>
    <dbReference type="NCBI Taxonomy" id="2929157"/>
    <lineage>
        <taxon>Bacteria</taxon>
        <taxon>Bacillati</taxon>
        <taxon>Bacillota</taxon>
        <taxon>Erysipelotrichia</taxon>
        <taxon>Erysipelotrichales</taxon>
        <taxon>Erysipelotrichaceae</taxon>
        <taxon>Erysipelothrix</taxon>
    </lineage>
</organism>
<dbReference type="SUPFAM" id="SSF49478">
    <property type="entry name" value="Cna protein B-type domain"/>
    <property type="match status" value="1"/>
</dbReference>
<dbReference type="Gene3D" id="2.60.40.10">
    <property type="entry name" value="Immunoglobulins"/>
    <property type="match status" value="8"/>
</dbReference>
<evidence type="ECO:0000256" key="1">
    <source>
        <dbReference type="ARBA" id="ARBA00007257"/>
    </source>
</evidence>
<dbReference type="PANTHER" id="PTHR36108">
    <property type="entry name" value="COLOSSIN-B-RELATED"/>
    <property type="match status" value="1"/>
</dbReference>
<keyword evidence="8" id="KW-0176">Collagen</keyword>
<feature type="chain" id="PRO_5043325568" evidence="6">
    <location>
        <begin position="27"/>
        <end position="1412"/>
    </location>
</feature>
<dbReference type="PANTHER" id="PTHR36108:SF13">
    <property type="entry name" value="COLOSSIN-B-RELATED"/>
    <property type="match status" value="1"/>
</dbReference>
<evidence type="ECO:0000313" key="11">
    <source>
        <dbReference type="Proteomes" id="UP001154111"/>
    </source>
</evidence>
<feature type="transmembrane region" description="Helical" evidence="5">
    <location>
        <begin position="1384"/>
        <end position="1402"/>
    </location>
</feature>
<evidence type="ECO:0000259" key="7">
    <source>
        <dbReference type="Pfam" id="PF17802"/>
    </source>
</evidence>
<evidence type="ECO:0000256" key="3">
    <source>
        <dbReference type="ARBA" id="ARBA00022729"/>
    </source>
</evidence>
<dbReference type="InterPro" id="IPR041033">
    <property type="entry name" value="SpaA_PFL_dom_1"/>
</dbReference>
<feature type="domain" description="SpaA-like prealbumin fold" evidence="7">
    <location>
        <begin position="689"/>
        <end position="771"/>
    </location>
</feature>
<feature type="domain" description="SpaA-like prealbumin fold" evidence="7">
    <location>
        <begin position="787"/>
        <end position="879"/>
    </location>
</feature>
<comment type="similarity">
    <text evidence="1">Belongs to the serine-aspartate repeat-containing protein (SDr) family.</text>
</comment>
<proteinExistence type="inferred from homology"/>
<keyword evidence="5" id="KW-1133">Transmembrane helix</keyword>
<accession>A0AAU9VBN2</accession>
<dbReference type="Proteomes" id="UP001154095">
    <property type="component" value="Chromosome"/>
</dbReference>
<evidence type="ECO:0000313" key="10">
    <source>
        <dbReference type="Proteomes" id="UP001154095"/>
    </source>
</evidence>
<feature type="domain" description="SpaA-like prealbumin fold" evidence="7">
    <location>
        <begin position="1016"/>
        <end position="1116"/>
    </location>
</feature>
<feature type="signal peptide" evidence="6">
    <location>
        <begin position="1"/>
        <end position="26"/>
    </location>
</feature>
<evidence type="ECO:0000313" key="9">
    <source>
        <dbReference type="EMBL" id="CAH2763671.1"/>
    </source>
</evidence>
<feature type="domain" description="SpaA-like prealbumin fold" evidence="7">
    <location>
        <begin position="555"/>
        <end position="651"/>
    </location>
</feature>
<dbReference type="RefSeq" id="WP_254006892.1">
    <property type="nucleotide sequence ID" value="NZ_OW659477.1"/>
</dbReference>
<gene>
    <name evidence="8" type="ORF">ERYAMS2_00019</name>
    <name evidence="9" type="ORF">ERYAMS_01577</name>
</gene>
<evidence type="ECO:0000256" key="4">
    <source>
        <dbReference type="SAM" id="MobiDB-lite"/>
    </source>
</evidence>
<dbReference type="EMBL" id="OW659477">
    <property type="protein sequence ID" value="CAH2760396.1"/>
    <property type="molecule type" value="Genomic_DNA"/>
</dbReference>
<protein>
    <submittedName>
        <fullName evidence="8">Collagen-binding protein</fullName>
    </submittedName>
</protein>
<keyword evidence="2" id="KW-0964">Secreted</keyword>
<feature type="domain" description="SpaA-like prealbumin fold" evidence="7">
    <location>
        <begin position="1256"/>
        <end position="1345"/>
    </location>
</feature>